<dbReference type="EMBL" id="FCOI02000017">
    <property type="protein sequence ID" value="SAK74523.1"/>
    <property type="molecule type" value="Genomic_DNA"/>
</dbReference>
<dbReference type="OrthoDB" id="9934798at2"/>
<organism evidence="2 3">
    <name type="scientific">Caballeronia temeraria</name>
    <dbReference type="NCBI Taxonomy" id="1777137"/>
    <lineage>
        <taxon>Bacteria</taxon>
        <taxon>Pseudomonadati</taxon>
        <taxon>Pseudomonadota</taxon>
        <taxon>Betaproteobacteria</taxon>
        <taxon>Burkholderiales</taxon>
        <taxon>Burkholderiaceae</taxon>
        <taxon>Caballeronia</taxon>
    </lineage>
</organism>
<evidence type="ECO:0000313" key="3">
    <source>
        <dbReference type="Proteomes" id="UP000054624"/>
    </source>
</evidence>
<accession>A0A158BWQ8</accession>
<keyword evidence="1" id="KW-1133">Transmembrane helix</keyword>
<evidence type="ECO:0000256" key="1">
    <source>
        <dbReference type="SAM" id="Phobius"/>
    </source>
</evidence>
<gene>
    <name evidence="2" type="ORF">AWB76_04790</name>
</gene>
<dbReference type="STRING" id="1777137.AWB76_04790"/>
<name>A0A158BWQ8_9BURK</name>
<feature type="transmembrane region" description="Helical" evidence="1">
    <location>
        <begin position="24"/>
        <end position="44"/>
    </location>
</feature>
<reference evidence="3" key="1">
    <citation type="submission" date="2016-01" db="EMBL/GenBank/DDBJ databases">
        <authorList>
            <person name="Peeters Charlotte."/>
        </authorList>
    </citation>
    <scope>NUCLEOTIDE SEQUENCE [LARGE SCALE GENOMIC DNA]</scope>
</reference>
<sequence>MDRNLSEELHCVPLQSSVDEVPDYAALFDVTLVLTIAFSLFELAVELLRRESLNEVVALVAATAVWAILTCGAEVFISSTLLRFYVLLSAGVVASILMLVSHITYEPLGMALYSLDCLGKCAAVMLAIQARSKR</sequence>
<evidence type="ECO:0000313" key="2">
    <source>
        <dbReference type="EMBL" id="SAK74523.1"/>
    </source>
</evidence>
<dbReference type="Proteomes" id="UP000054624">
    <property type="component" value="Unassembled WGS sequence"/>
</dbReference>
<feature type="transmembrane region" description="Helical" evidence="1">
    <location>
        <begin position="84"/>
        <end position="105"/>
    </location>
</feature>
<feature type="transmembrane region" description="Helical" evidence="1">
    <location>
        <begin position="56"/>
        <end position="77"/>
    </location>
</feature>
<proteinExistence type="predicted"/>
<dbReference type="RefSeq" id="WP_061162532.1">
    <property type="nucleotide sequence ID" value="NZ_FCOI02000017.1"/>
</dbReference>
<keyword evidence="1" id="KW-0812">Transmembrane</keyword>
<protein>
    <submittedName>
        <fullName evidence="2">Uncharacterized protein</fullName>
    </submittedName>
</protein>
<keyword evidence="3" id="KW-1185">Reference proteome</keyword>
<keyword evidence="1" id="KW-0472">Membrane</keyword>
<dbReference type="AlphaFoldDB" id="A0A158BWQ8"/>